<proteinExistence type="inferred from homology"/>
<evidence type="ECO:0000256" key="2">
    <source>
        <dbReference type="SAM" id="Phobius"/>
    </source>
</evidence>
<evidence type="ECO:0008006" key="4">
    <source>
        <dbReference type="Google" id="ProtNLM"/>
    </source>
</evidence>
<evidence type="ECO:0000256" key="1">
    <source>
        <dbReference type="ARBA" id="ARBA00008889"/>
    </source>
</evidence>
<keyword evidence="2" id="KW-0812">Transmembrane</keyword>
<name>A0AAU7ZYC3_9FLAO</name>
<dbReference type="AlphaFoldDB" id="A0AAU7ZYC3"/>
<dbReference type="InterPro" id="IPR043141">
    <property type="entry name" value="Ribosomal_uL10-like_sf"/>
</dbReference>
<organism evidence="3">
    <name type="scientific">Candidatus Shikimatogenerans sp. Ttur</name>
    <dbReference type="NCBI Taxonomy" id="3158569"/>
    <lineage>
        <taxon>Bacteria</taxon>
        <taxon>Pseudomonadati</taxon>
        <taxon>Bacteroidota</taxon>
        <taxon>Flavobacteriia</taxon>
        <taxon>Flavobacteriales</taxon>
        <taxon>Candidatus Shikimatogenerans</taxon>
    </lineage>
</organism>
<accession>A0AAU7ZYC3</accession>
<comment type="similarity">
    <text evidence="1">Belongs to the universal ribosomal protein uL10 family.</text>
</comment>
<dbReference type="Gene3D" id="3.30.70.1730">
    <property type="match status" value="1"/>
</dbReference>
<keyword evidence="2" id="KW-1133">Transmembrane helix</keyword>
<feature type="transmembrane region" description="Helical" evidence="2">
    <location>
        <begin position="135"/>
        <end position="156"/>
    </location>
</feature>
<evidence type="ECO:0000313" key="3">
    <source>
        <dbReference type="EMBL" id="XCC45244.1"/>
    </source>
</evidence>
<keyword evidence="2" id="KW-0472">Membrane</keyword>
<gene>
    <name evidence="3" type="ORF">ABUS76_00495</name>
</gene>
<reference evidence="3" key="1">
    <citation type="submission" date="2024-06" db="EMBL/GenBank/DDBJ databases">
        <title>Diversity, functionality, and evolutionary history of bacterial symbionts in false click beetles (Coleoptera, Throscidae).</title>
        <authorList>
            <person name="Wierz J.C."/>
            <person name="Malm H."/>
            <person name="Kaltenpoth M."/>
            <person name="Engl T."/>
        </authorList>
    </citation>
    <scope>NUCLEOTIDE SEQUENCE</scope>
    <source>
        <strain evidence="3">Ttur</strain>
    </source>
</reference>
<protein>
    <recommendedName>
        <fullName evidence="4">50S ribosomal protein L10</fullName>
    </recommendedName>
</protein>
<dbReference type="EMBL" id="CP158689">
    <property type="protein sequence ID" value="XCC45244.1"/>
    <property type="molecule type" value="Genomic_DNA"/>
</dbReference>
<sequence length="172" mass="21163">MIKNKYKKIIKILNHQKIIYFLNINKLNSEFLFKLKNIFFKKNIFLKVIKNSIFKKYINNKKLLIKNIIKYNLTILIFKKKNIDNINAPLKIINKFKKKYNLKYPIIKSVFIKNKVYYKKKHIIDIINIKDKKYLILKLLNFTLFFNKLIFILKYYNNIYYILNKIKNVKKN</sequence>
<dbReference type="SUPFAM" id="SSF160369">
    <property type="entry name" value="Ribosomal protein L10-like"/>
    <property type="match status" value="1"/>
</dbReference>